<dbReference type="GO" id="GO:0036424">
    <property type="term" value="F:L-phosphoserine phosphatase activity"/>
    <property type="evidence" value="ECO:0007669"/>
    <property type="project" value="TreeGrafter"/>
</dbReference>
<name>A0A7G9YRB0_9EURY</name>
<evidence type="ECO:0000256" key="1">
    <source>
        <dbReference type="ARBA" id="ARBA00001946"/>
    </source>
</evidence>
<keyword evidence="7" id="KW-0460">Magnesium</keyword>
<dbReference type="AlphaFoldDB" id="A0A7G9YRB0"/>
<reference evidence="9" key="1">
    <citation type="submission" date="2020-06" db="EMBL/GenBank/DDBJ databases">
        <title>Unique genomic features of the anaerobic methanotrophic archaea.</title>
        <authorList>
            <person name="Chadwick G.L."/>
            <person name="Skennerton C.T."/>
            <person name="Laso-Perez R."/>
            <person name="Leu A.O."/>
            <person name="Speth D.R."/>
            <person name="Yu H."/>
            <person name="Morgan-Lang C."/>
            <person name="Hatzenpichler R."/>
            <person name="Goudeau D."/>
            <person name="Malmstrom R."/>
            <person name="Brazelton W.J."/>
            <person name="Woyke T."/>
            <person name="Hallam S.J."/>
            <person name="Tyson G.W."/>
            <person name="Wegener G."/>
            <person name="Boetius A."/>
            <person name="Orphan V."/>
        </authorList>
    </citation>
    <scope>NUCLEOTIDE SEQUENCE</scope>
</reference>
<proteinExistence type="predicted"/>
<gene>
    <name evidence="9" type="ORF">HGEBJNHG_00017</name>
</gene>
<keyword evidence="4" id="KW-0028">Amino-acid biosynthesis</keyword>
<dbReference type="InterPro" id="IPR050582">
    <property type="entry name" value="HAD-like_SerB"/>
</dbReference>
<evidence type="ECO:0000256" key="5">
    <source>
        <dbReference type="ARBA" id="ARBA00022723"/>
    </source>
</evidence>
<sequence>MNIICFDLEGPLSPQDNAYEVTSLIENGDAIFETLSRYDDMLALAGRENYEPGDTLALIVPFLLVHGIREEDITEISSRARIVSGAKDLIAKLMADDWDVHIISTSYEQHAYQIGAALGVFRDHISCTRLDLEDLRGRLTDDDIACIRGIGEEILNTDDEGAVFRRLDGFYFGELKETALGDIFSMVRVVGGARKVQAMEEIAASHGMTPRDVVVVGDSITDFAMLGRVRDAGGIAIVFNGNEYAVPYANIALCGTDIGLLWEFALACARGDDAIELARTLEQEYRDDPRVDCLASADAKKIATVVDAHKRFRKLVRGEAAKLG</sequence>
<dbReference type="GO" id="GO:0006564">
    <property type="term" value="P:L-serine biosynthetic process"/>
    <property type="evidence" value="ECO:0007669"/>
    <property type="project" value="UniProtKB-KW"/>
</dbReference>
<dbReference type="GO" id="GO:0000287">
    <property type="term" value="F:magnesium ion binding"/>
    <property type="evidence" value="ECO:0007669"/>
    <property type="project" value="TreeGrafter"/>
</dbReference>
<keyword evidence="8" id="KW-0718">Serine biosynthesis</keyword>
<dbReference type="Gene3D" id="3.40.50.1000">
    <property type="entry name" value="HAD superfamily/HAD-like"/>
    <property type="match status" value="1"/>
</dbReference>
<keyword evidence="6" id="KW-0378">Hydrolase</keyword>
<evidence type="ECO:0000256" key="4">
    <source>
        <dbReference type="ARBA" id="ARBA00022605"/>
    </source>
</evidence>
<dbReference type="InterPro" id="IPR036412">
    <property type="entry name" value="HAD-like_sf"/>
</dbReference>
<organism evidence="9">
    <name type="scientific">Candidatus Methanogaster sp. ANME-2c ERB4</name>
    <dbReference type="NCBI Taxonomy" id="2759911"/>
    <lineage>
        <taxon>Archaea</taxon>
        <taxon>Methanobacteriati</taxon>
        <taxon>Methanobacteriota</taxon>
        <taxon>Stenosarchaea group</taxon>
        <taxon>Methanomicrobia</taxon>
        <taxon>Methanosarcinales</taxon>
        <taxon>ANME-2 cluster</taxon>
        <taxon>Candidatus Methanogasteraceae</taxon>
        <taxon>Candidatus Methanogaster</taxon>
    </lineage>
</organism>
<dbReference type="GO" id="GO:0005737">
    <property type="term" value="C:cytoplasm"/>
    <property type="evidence" value="ECO:0007669"/>
    <property type="project" value="TreeGrafter"/>
</dbReference>
<keyword evidence="5" id="KW-0479">Metal-binding</keyword>
<evidence type="ECO:0000256" key="7">
    <source>
        <dbReference type="ARBA" id="ARBA00022842"/>
    </source>
</evidence>
<evidence type="ECO:0000256" key="8">
    <source>
        <dbReference type="ARBA" id="ARBA00023299"/>
    </source>
</evidence>
<accession>A0A7G9YRB0</accession>
<dbReference type="PANTHER" id="PTHR43344">
    <property type="entry name" value="PHOSPHOSERINE PHOSPHATASE"/>
    <property type="match status" value="1"/>
</dbReference>
<evidence type="ECO:0000256" key="3">
    <source>
        <dbReference type="ARBA" id="ARBA00012640"/>
    </source>
</evidence>
<evidence type="ECO:0000256" key="2">
    <source>
        <dbReference type="ARBA" id="ARBA00005135"/>
    </source>
</evidence>
<dbReference type="InterPro" id="IPR023214">
    <property type="entry name" value="HAD_sf"/>
</dbReference>
<dbReference type="EC" id="3.1.3.3" evidence="3"/>
<evidence type="ECO:0000256" key="6">
    <source>
        <dbReference type="ARBA" id="ARBA00022801"/>
    </source>
</evidence>
<dbReference type="EMBL" id="MT631439">
    <property type="protein sequence ID" value="QNO50544.1"/>
    <property type="molecule type" value="Genomic_DNA"/>
</dbReference>
<comment type="pathway">
    <text evidence="2">Amino-acid biosynthesis; L-serine biosynthesis; L-serine from 3-phospho-D-glycerate: step 3/3.</text>
</comment>
<comment type="cofactor">
    <cofactor evidence="1">
        <name>Mg(2+)</name>
        <dbReference type="ChEBI" id="CHEBI:18420"/>
    </cofactor>
</comment>
<evidence type="ECO:0000313" key="9">
    <source>
        <dbReference type="EMBL" id="QNO50544.1"/>
    </source>
</evidence>
<dbReference type="Gene3D" id="1.10.3870.10">
    <property type="entry name" value="AF1437-like domain superfamily"/>
    <property type="match status" value="1"/>
</dbReference>
<dbReference type="PANTHER" id="PTHR43344:SF2">
    <property type="entry name" value="PHOSPHOSERINE PHOSPHATASE"/>
    <property type="match status" value="1"/>
</dbReference>
<protein>
    <recommendedName>
        <fullName evidence="3">phosphoserine phosphatase</fullName>
        <ecNumber evidence="3">3.1.3.3</ecNumber>
    </recommendedName>
</protein>
<dbReference type="SUPFAM" id="SSF56784">
    <property type="entry name" value="HAD-like"/>
    <property type="match status" value="1"/>
</dbReference>